<feature type="compositionally biased region" description="Polar residues" evidence="2">
    <location>
        <begin position="103"/>
        <end position="122"/>
    </location>
</feature>
<sequence>MSRARAVSEEPATDTGKRVGDTSVDDLFSAKRRRLSDYNGLEKVQLQKSRDFSQGSDNGGVRFSIHEAPTSVKPEGAGLDGSIALAEEPDPCEMEHDSPGPFVSQQVSSSNSPATPIPSTDCENGAGDNEPTTEESEGAEESSGKENYPEDSSSRCPTPPLGVDVEMESVEDSQDMWTSATSSDGSEDKGVEIGYSGQRDNAFVQTYPAVSLPEQTIPASIEDGFGIFKAHIEDAFLSFKREIQSGLAVEDRSSIGIMTDMLAEKDGIIGLLKAEIDQLRNELEKCRELVHQHGKETEEWADRMMGLICRLPGVEGD</sequence>
<dbReference type="Proteomes" id="UP000509510">
    <property type="component" value="Chromosome II"/>
</dbReference>
<feature type="compositionally biased region" description="Acidic residues" evidence="2">
    <location>
        <begin position="131"/>
        <end position="140"/>
    </location>
</feature>
<accession>A0A7H8QUA0</accession>
<organism evidence="3 4">
    <name type="scientific">Talaromyces rugulosus</name>
    <name type="common">Penicillium rugulosum</name>
    <dbReference type="NCBI Taxonomy" id="121627"/>
    <lineage>
        <taxon>Eukaryota</taxon>
        <taxon>Fungi</taxon>
        <taxon>Dikarya</taxon>
        <taxon>Ascomycota</taxon>
        <taxon>Pezizomycotina</taxon>
        <taxon>Eurotiomycetes</taxon>
        <taxon>Eurotiomycetidae</taxon>
        <taxon>Eurotiales</taxon>
        <taxon>Trichocomaceae</taxon>
        <taxon>Talaromyces</taxon>
        <taxon>Talaromyces sect. Islandici</taxon>
    </lineage>
</organism>
<keyword evidence="4" id="KW-1185">Reference proteome</keyword>
<evidence type="ECO:0000256" key="2">
    <source>
        <dbReference type="SAM" id="MobiDB-lite"/>
    </source>
</evidence>
<feature type="region of interest" description="Disordered" evidence="2">
    <location>
        <begin position="1"/>
        <end position="24"/>
    </location>
</feature>
<dbReference type="OrthoDB" id="10401598at2759"/>
<evidence type="ECO:0000256" key="1">
    <source>
        <dbReference type="SAM" id="Coils"/>
    </source>
</evidence>
<proteinExistence type="predicted"/>
<dbReference type="KEGG" id="trg:TRUGW13939_04700"/>
<feature type="region of interest" description="Disordered" evidence="2">
    <location>
        <begin position="47"/>
        <end position="163"/>
    </location>
</feature>
<name>A0A7H8QUA0_TALRU</name>
<dbReference type="EMBL" id="CP055899">
    <property type="protein sequence ID" value="QKX57582.1"/>
    <property type="molecule type" value="Genomic_DNA"/>
</dbReference>
<reference evidence="4" key="1">
    <citation type="submission" date="2020-06" db="EMBL/GenBank/DDBJ databases">
        <title>A chromosome-scale genome assembly of Talaromyces rugulosus W13939.</title>
        <authorList>
            <person name="Wang B."/>
            <person name="Guo L."/>
            <person name="Ye K."/>
            <person name="Wang L."/>
        </authorList>
    </citation>
    <scope>NUCLEOTIDE SEQUENCE [LARGE SCALE GENOMIC DNA]</scope>
    <source>
        <strain evidence="4">W13939</strain>
    </source>
</reference>
<evidence type="ECO:0000313" key="4">
    <source>
        <dbReference type="Proteomes" id="UP000509510"/>
    </source>
</evidence>
<dbReference type="GeneID" id="55992200"/>
<dbReference type="AlphaFoldDB" id="A0A7H8QUA0"/>
<evidence type="ECO:0000313" key="3">
    <source>
        <dbReference type="EMBL" id="QKX57582.1"/>
    </source>
</evidence>
<keyword evidence="1" id="KW-0175">Coiled coil</keyword>
<gene>
    <name evidence="3" type="ORF">TRUGW13939_04700</name>
</gene>
<protein>
    <submittedName>
        <fullName evidence="3">Uncharacterized protein</fullName>
    </submittedName>
</protein>
<dbReference type="RefSeq" id="XP_035343760.1">
    <property type="nucleotide sequence ID" value="XM_035487867.1"/>
</dbReference>
<feature type="coiled-coil region" evidence="1">
    <location>
        <begin position="269"/>
        <end position="296"/>
    </location>
</feature>